<dbReference type="Proteomes" id="UP000076858">
    <property type="component" value="Unassembled WGS sequence"/>
</dbReference>
<dbReference type="GO" id="GO:0005525">
    <property type="term" value="F:GTP binding"/>
    <property type="evidence" value="ECO:0007669"/>
    <property type="project" value="TreeGrafter"/>
</dbReference>
<evidence type="ECO:0000313" key="1">
    <source>
        <dbReference type="EMBL" id="KZS21807.1"/>
    </source>
</evidence>
<accession>A0A0N8B0X5</accession>
<organism evidence="1 2">
    <name type="scientific">Daphnia magna</name>
    <dbReference type="NCBI Taxonomy" id="35525"/>
    <lineage>
        <taxon>Eukaryota</taxon>
        <taxon>Metazoa</taxon>
        <taxon>Ecdysozoa</taxon>
        <taxon>Arthropoda</taxon>
        <taxon>Crustacea</taxon>
        <taxon>Branchiopoda</taxon>
        <taxon>Diplostraca</taxon>
        <taxon>Cladocera</taxon>
        <taxon>Anomopoda</taxon>
        <taxon>Daphniidae</taxon>
        <taxon>Daphnia</taxon>
    </lineage>
</organism>
<sequence length="421" mass="48582">MELTSAKSKRVYKVVLTGGPCGGKTTGQSRLCTFFENLGWKVFRVPETASTLLSGGVKFADLSPEDAITFQENLLKTMIQMENTFFALAERFNRDCIIICDRGTMDASAFVSKEVWEQLMKTNGWNPVELRDTRYNQIIHMVSAAKGAEDFYTTEDHSCRSENLDLAHTLDDRAAEAWIGHPYFDVIDNSTNFDTKLRRMISAVCQRMGLDTGDRLETNAKKFKFLVRSLPDDSMFPPFEDFDVIHDYLQTNSRKTQARLRKRGQKDRWSYTLTVRRPEVRGQVVEIKTQITSRDYSNMLEQRDPFHLTILKKRRCFLYHNQYFQLDIYKEPCHPRCHGLVLLETYTTQSLEEFQAHKLPDFLDIVGNVTGDPTHSMYNLSLKEEWLNNKKFCFKLAAEDDDDLTGSPRTNGWVGPHINGV</sequence>
<dbReference type="GO" id="GO:0035091">
    <property type="term" value="F:phosphatidylinositol binding"/>
    <property type="evidence" value="ECO:0007669"/>
    <property type="project" value="TreeGrafter"/>
</dbReference>
<dbReference type="Gene3D" id="2.40.320.10">
    <property type="entry name" value="Hypothetical Protein Pfu-838710-001"/>
    <property type="match status" value="1"/>
</dbReference>
<keyword evidence="2" id="KW-1185">Reference proteome</keyword>
<dbReference type="InterPro" id="IPR038727">
    <property type="entry name" value="NadR/Ttd14_AAA_dom"/>
</dbReference>
<dbReference type="Pfam" id="PF13521">
    <property type="entry name" value="AAA_28"/>
    <property type="match status" value="1"/>
</dbReference>
<dbReference type="Gene3D" id="3.40.50.300">
    <property type="entry name" value="P-loop containing nucleotide triphosphate hydrolases"/>
    <property type="match status" value="1"/>
</dbReference>
<dbReference type="SUPFAM" id="SSF52540">
    <property type="entry name" value="P-loop containing nucleoside triphosphate hydrolases"/>
    <property type="match status" value="1"/>
</dbReference>
<dbReference type="PANTHER" id="PTHR34932:SF1">
    <property type="entry name" value="TRPL TRANSLOCATION DEFECT PROTEIN 14"/>
    <property type="match status" value="1"/>
</dbReference>
<comment type="caution">
    <text evidence="1">The sequence shown here is derived from an EMBL/GenBank/DDBJ whole genome shotgun (WGS) entry which is preliminary data.</text>
</comment>
<dbReference type="InterPro" id="IPR027417">
    <property type="entry name" value="P-loop_NTPase"/>
</dbReference>
<evidence type="ECO:0000313" key="2">
    <source>
        <dbReference type="Proteomes" id="UP000076858"/>
    </source>
</evidence>
<dbReference type="GO" id="GO:0070300">
    <property type="term" value="F:phosphatidic acid binding"/>
    <property type="evidence" value="ECO:0007669"/>
    <property type="project" value="TreeGrafter"/>
</dbReference>
<dbReference type="InterPro" id="IPR053227">
    <property type="entry name" value="TRPL-trafficking_regulator"/>
</dbReference>
<reference evidence="1 2" key="1">
    <citation type="submission" date="2016-03" db="EMBL/GenBank/DDBJ databases">
        <title>EvidentialGene: Evidence-directed Construction of Genes on Genomes.</title>
        <authorList>
            <person name="Gilbert D.G."/>
            <person name="Choi J.-H."/>
            <person name="Mockaitis K."/>
            <person name="Colbourne J."/>
            <person name="Pfrender M."/>
        </authorList>
    </citation>
    <scope>NUCLEOTIDE SEQUENCE [LARGE SCALE GENOMIC DNA]</scope>
    <source>
        <strain evidence="1 2">Xinb3</strain>
        <tissue evidence="1">Complete organism</tissue>
    </source>
</reference>
<dbReference type="FunFam" id="2.40.320.10:FF:000003">
    <property type="entry name" value="Uncharacterized protein, isoform C"/>
    <property type="match status" value="1"/>
</dbReference>
<dbReference type="PANTHER" id="PTHR34932">
    <property type="entry name" value="TRPL TRANSLOCATION DEFECT PROTEIN 14"/>
    <property type="match status" value="1"/>
</dbReference>
<dbReference type="STRING" id="35525.A0A0N8B0X5"/>
<dbReference type="EMBL" id="LRGB01000024">
    <property type="protein sequence ID" value="KZS21807.1"/>
    <property type="molecule type" value="Genomic_DNA"/>
</dbReference>
<name>A0A0N8B0X5_9CRUS</name>
<dbReference type="GO" id="GO:0045494">
    <property type="term" value="P:photoreceptor cell maintenance"/>
    <property type="evidence" value="ECO:0007669"/>
    <property type="project" value="TreeGrafter"/>
</dbReference>
<dbReference type="SUPFAM" id="SSF55154">
    <property type="entry name" value="CYTH-like phosphatases"/>
    <property type="match status" value="1"/>
</dbReference>
<protein>
    <submittedName>
        <fullName evidence="1">Kelch domain-containing protein 10</fullName>
    </submittedName>
</protein>
<dbReference type="InterPro" id="IPR033469">
    <property type="entry name" value="CYTH-like_dom_sf"/>
</dbReference>
<gene>
    <name evidence="1" type="ORF">APZ42_011794</name>
</gene>
<dbReference type="FunFam" id="3.40.50.300:FF:001321">
    <property type="entry name" value="Uncharacterized protein, isoform B"/>
    <property type="match status" value="1"/>
</dbReference>
<dbReference type="AlphaFoldDB" id="A0A0N8B0X5"/>
<dbReference type="OrthoDB" id="6375174at2759"/>
<proteinExistence type="predicted"/>